<dbReference type="EMBL" id="JAPDPI010000046">
    <property type="protein sequence ID" value="MCW3807429.1"/>
    <property type="molecule type" value="Genomic_DNA"/>
</dbReference>
<evidence type="ECO:0000313" key="2">
    <source>
        <dbReference type="EMBL" id="MCW3807429.1"/>
    </source>
</evidence>
<proteinExistence type="predicted"/>
<evidence type="ECO:0000313" key="3">
    <source>
        <dbReference type="Proteomes" id="UP001207408"/>
    </source>
</evidence>
<dbReference type="AlphaFoldDB" id="A0AAE3SLG6"/>
<sequence length="53" mass="5783">MKNSLYVIAALLLVIWGIIFWGFNSSGAVHLILAVAGLIILIRLIFGKQLSSK</sequence>
<reference evidence="2" key="1">
    <citation type="submission" date="2022-10" db="EMBL/GenBank/DDBJ databases">
        <authorList>
            <person name="Yu W.X."/>
        </authorList>
    </citation>
    <scope>NUCLEOTIDE SEQUENCE</scope>
    <source>
        <strain evidence="2">D04</strain>
    </source>
</reference>
<keyword evidence="1" id="KW-0812">Transmembrane</keyword>
<dbReference type="RefSeq" id="WP_301201834.1">
    <property type="nucleotide sequence ID" value="NZ_JAPDPI010000046.1"/>
</dbReference>
<evidence type="ECO:0000256" key="1">
    <source>
        <dbReference type="SAM" id="Phobius"/>
    </source>
</evidence>
<keyword evidence="3" id="KW-1185">Reference proteome</keyword>
<feature type="transmembrane region" description="Helical" evidence="1">
    <location>
        <begin position="29"/>
        <end position="46"/>
    </location>
</feature>
<comment type="caution">
    <text evidence="2">The sequence shown here is derived from an EMBL/GenBank/DDBJ whole genome shotgun (WGS) entry which is preliminary data.</text>
</comment>
<feature type="transmembrane region" description="Helical" evidence="1">
    <location>
        <begin position="5"/>
        <end position="23"/>
    </location>
</feature>
<gene>
    <name evidence="2" type="ORF">OM074_17490</name>
</gene>
<evidence type="ECO:0008006" key="4">
    <source>
        <dbReference type="Google" id="ProtNLM"/>
    </source>
</evidence>
<name>A0AAE3SLG6_9BACT</name>
<keyword evidence="1" id="KW-0472">Membrane</keyword>
<protein>
    <recommendedName>
        <fullName evidence="4">Lmo0937 family membrane protein</fullName>
    </recommendedName>
</protein>
<keyword evidence="1" id="KW-1133">Transmembrane helix</keyword>
<organism evidence="2 3">
    <name type="scientific">Plebeiibacterium marinum</name>
    <dbReference type="NCBI Taxonomy" id="2992111"/>
    <lineage>
        <taxon>Bacteria</taxon>
        <taxon>Pseudomonadati</taxon>
        <taxon>Bacteroidota</taxon>
        <taxon>Bacteroidia</taxon>
        <taxon>Marinilabiliales</taxon>
        <taxon>Marinilabiliaceae</taxon>
        <taxon>Plebeiibacterium</taxon>
    </lineage>
</organism>
<accession>A0AAE3SLG6</accession>
<dbReference type="Proteomes" id="UP001207408">
    <property type="component" value="Unassembled WGS sequence"/>
</dbReference>